<organism evidence="16 17">
    <name type="scientific">Branchiostoma lanceolatum</name>
    <name type="common">Common lancelet</name>
    <name type="synonym">Amphioxus lanceolatum</name>
    <dbReference type="NCBI Taxonomy" id="7740"/>
    <lineage>
        <taxon>Eukaryota</taxon>
        <taxon>Metazoa</taxon>
        <taxon>Chordata</taxon>
        <taxon>Cephalochordata</taxon>
        <taxon>Leptocardii</taxon>
        <taxon>Amphioxiformes</taxon>
        <taxon>Branchiostomatidae</taxon>
        <taxon>Branchiostoma</taxon>
    </lineage>
</organism>
<evidence type="ECO:0000313" key="17">
    <source>
        <dbReference type="Proteomes" id="UP000838412"/>
    </source>
</evidence>
<dbReference type="PRINTS" id="PR00093">
    <property type="entry name" value="URICASE"/>
</dbReference>
<dbReference type="GO" id="GO:0006145">
    <property type="term" value="P:purine nucleobase catabolic process"/>
    <property type="evidence" value="ECO:0007669"/>
    <property type="project" value="TreeGrafter"/>
</dbReference>
<evidence type="ECO:0000256" key="1">
    <source>
        <dbReference type="ARBA" id="ARBA00003860"/>
    </source>
</evidence>
<evidence type="ECO:0000256" key="11">
    <source>
        <dbReference type="ARBA" id="ARBA00048818"/>
    </source>
</evidence>
<evidence type="ECO:0000256" key="3">
    <source>
        <dbReference type="ARBA" id="ARBA00004831"/>
    </source>
</evidence>
<evidence type="ECO:0000256" key="12">
    <source>
        <dbReference type="PIRNR" id="PIRNR000241"/>
    </source>
</evidence>
<evidence type="ECO:0000256" key="10">
    <source>
        <dbReference type="ARBA" id="ARBA00031317"/>
    </source>
</evidence>
<dbReference type="AlphaFoldDB" id="A0A8K0F329"/>
<evidence type="ECO:0000313" key="16">
    <source>
        <dbReference type="EMBL" id="CAH1272620.1"/>
    </source>
</evidence>
<dbReference type="NCBIfam" id="TIGR03383">
    <property type="entry name" value="urate_oxi"/>
    <property type="match status" value="1"/>
</dbReference>
<feature type="binding site" evidence="14">
    <location>
        <position position="227"/>
    </location>
    <ligand>
        <name>5-hydroxyisourate</name>
        <dbReference type="ChEBI" id="CHEBI:18072"/>
    </ligand>
</feature>
<feature type="binding site" evidence="14">
    <location>
        <position position="59"/>
    </location>
    <ligand>
        <name>urate</name>
        <dbReference type="ChEBI" id="CHEBI:17775"/>
    </ligand>
</feature>
<dbReference type="PANTHER" id="PTHR42874">
    <property type="entry name" value="URICASE"/>
    <property type="match status" value="1"/>
</dbReference>
<keyword evidence="9 12" id="KW-0576">Peroxisome</keyword>
<sequence>MADVEFVNTEYGKNWVRLLHIRRLGGKQQDVRELEVCTSLTLTSQKDYLHGDNSDIIATDTQKNTVYALAKTKGVTTPEQFGLDLCHHFLSSFSHVTRVKVAVTMAPWRRMKIGGQDHAHAFIMTPDAVRFCNVEQARKGTPVVHAGLKDMKILKTTQSAFKGFIRDRYTSLPEVDDRCFETVVYSRWRYGTLKGLDFDAAWNTAKSTILEEFAGPPSTGVFSASVQKTLYDAECEILGRVPQISEIEMTMPNVHNFTVDLSKFGLDNKDEVLMPVDKPSGIIHAAIRRKTTAKL</sequence>
<dbReference type="PIRSF" id="PIRSF000241">
    <property type="entry name" value="Urate_oxidase"/>
    <property type="match status" value="1"/>
</dbReference>
<feature type="binding site" evidence="14">
    <location>
        <position position="226"/>
    </location>
    <ligand>
        <name>urate</name>
        <dbReference type="ChEBI" id="CHEBI:17775"/>
    </ligand>
</feature>
<feature type="binding site" evidence="14">
    <location>
        <position position="226"/>
    </location>
    <ligand>
        <name>5-hydroxyisourate</name>
        <dbReference type="ChEBI" id="CHEBI:18072"/>
    </ligand>
</feature>
<feature type="binding site" evidence="14">
    <location>
        <position position="253"/>
    </location>
    <ligand>
        <name>O2</name>
        <dbReference type="ChEBI" id="CHEBI:15379"/>
    </ligand>
</feature>
<evidence type="ECO:0000256" key="14">
    <source>
        <dbReference type="PIRSR" id="PIRSR000241-2"/>
    </source>
</evidence>
<comment type="similarity">
    <text evidence="4 12 15">Belongs to the uricase family.</text>
</comment>
<dbReference type="EMBL" id="OV696693">
    <property type="protein sequence ID" value="CAH1272620.1"/>
    <property type="molecule type" value="Genomic_DNA"/>
</dbReference>
<dbReference type="SUPFAM" id="SSF55620">
    <property type="entry name" value="Tetrahydrobiopterin biosynthesis enzymes-like"/>
    <property type="match status" value="2"/>
</dbReference>
<keyword evidence="7 12" id="KW-0659">Purine metabolism</keyword>
<evidence type="ECO:0000256" key="8">
    <source>
        <dbReference type="ARBA" id="ARBA00023002"/>
    </source>
</evidence>
<comment type="function">
    <text evidence="1 12 15">Catalyzes the oxidation of uric acid to 5-hydroxyisourate, which is further processed to form (S)-allantoin.</text>
</comment>
<dbReference type="UniPathway" id="UPA00394">
    <property type="reaction ID" value="UER00650"/>
</dbReference>
<dbReference type="Proteomes" id="UP000838412">
    <property type="component" value="Chromosome 8"/>
</dbReference>
<dbReference type="InterPro" id="IPR002042">
    <property type="entry name" value="Uricase"/>
</dbReference>
<feature type="binding site" evidence="14">
    <location>
        <position position="178"/>
    </location>
    <ligand>
        <name>5-hydroxyisourate</name>
        <dbReference type="ChEBI" id="CHEBI:18072"/>
    </ligand>
</feature>
<comment type="subcellular location">
    <subcellularLocation>
        <location evidence="2 12">Peroxisome</location>
    </subcellularLocation>
</comment>
<name>A0A8K0F329_BRALA</name>
<dbReference type="EC" id="1.7.3.3" evidence="5 12"/>
<keyword evidence="17" id="KW-1185">Reference proteome</keyword>
<comment type="pathway">
    <text evidence="3 12">Purine metabolism; urate degradation; (S)-allantoin from urate: step 1/3.</text>
</comment>
<dbReference type="Gene3D" id="3.10.270.10">
    <property type="entry name" value="Urate Oxidase"/>
    <property type="match status" value="1"/>
</dbReference>
<protein>
    <recommendedName>
        <fullName evidence="6 12">Uricase</fullName>
        <ecNumber evidence="5 12">1.7.3.3</ecNumber>
    </recommendedName>
    <alternativeName>
        <fullName evidence="10 12">Urate oxidase</fullName>
    </alternativeName>
</protein>
<dbReference type="PANTHER" id="PTHR42874:SF1">
    <property type="entry name" value="URICASE"/>
    <property type="match status" value="1"/>
</dbReference>
<dbReference type="GO" id="GO:0019628">
    <property type="term" value="P:urate catabolic process"/>
    <property type="evidence" value="ECO:0007669"/>
    <property type="project" value="UniProtKB-UniPathway"/>
</dbReference>
<evidence type="ECO:0000256" key="9">
    <source>
        <dbReference type="ARBA" id="ARBA00023140"/>
    </source>
</evidence>
<feature type="active site" description="Charge relay system" evidence="13">
    <location>
        <position position="255"/>
    </location>
</feature>
<feature type="binding site" evidence="14">
    <location>
        <position position="60"/>
    </location>
    <ligand>
        <name>5-hydroxyisourate</name>
        <dbReference type="ChEBI" id="CHEBI:18072"/>
    </ligand>
</feature>
<proteinExistence type="inferred from homology"/>
<feature type="active site" description="Charge relay system" evidence="13">
    <location>
        <position position="59"/>
    </location>
</feature>
<feature type="binding site" evidence="14">
    <location>
        <position position="253"/>
    </location>
    <ligand>
        <name>5-hydroxyisourate</name>
        <dbReference type="ChEBI" id="CHEBI:18072"/>
    </ligand>
</feature>
<dbReference type="FunFam" id="3.10.270.10:FF:000001">
    <property type="entry name" value="Uricase"/>
    <property type="match status" value="1"/>
</dbReference>
<dbReference type="OrthoDB" id="9992118at2759"/>
<evidence type="ECO:0000256" key="6">
    <source>
        <dbReference type="ARBA" id="ARBA00017098"/>
    </source>
</evidence>
<evidence type="ECO:0000256" key="7">
    <source>
        <dbReference type="ARBA" id="ARBA00022631"/>
    </source>
</evidence>
<evidence type="ECO:0000256" key="4">
    <source>
        <dbReference type="ARBA" id="ARBA00009760"/>
    </source>
</evidence>
<reference evidence="16" key="1">
    <citation type="submission" date="2022-01" db="EMBL/GenBank/DDBJ databases">
        <authorList>
            <person name="Braso-Vives M."/>
        </authorList>
    </citation>
    <scope>NUCLEOTIDE SEQUENCE</scope>
</reference>
<feature type="binding site" evidence="14">
    <location>
        <position position="161"/>
    </location>
    <ligand>
        <name>urate</name>
        <dbReference type="ChEBI" id="CHEBI:17775"/>
    </ligand>
</feature>
<comment type="catalytic activity">
    <reaction evidence="11 12 15">
        <text>urate + O2 + H2O = 5-hydroxyisourate + H2O2</text>
        <dbReference type="Rhea" id="RHEA:21368"/>
        <dbReference type="ChEBI" id="CHEBI:15377"/>
        <dbReference type="ChEBI" id="CHEBI:15379"/>
        <dbReference type="ChEBI" id="CHEBI:16240"/>
        <dbReference type="ChEBI" id="CHEBI:17775"/>
        <dbReference type="ChEBI" id="CHEBI:18072"/>
        <dbReference type="EC" id="1.7.3.3"/>
    </reaction>
</comment>
<feature type="active site" description="Charge relay system" evidence="13">
    <location>
        <position position="13"/>
    </location>
</feature>
<accession>A0A8K0F329</accession>
<feature type="binding site" evidence="14">
    <location>
        <position position="60"/>
    </location>
    <ligand>
        <name>urate</name>
        <dbReference type="ChEBI" id="CHEBI:17775"/>
    </ligand>
</feature>
<feature type="binding site" evidence="14">
    <location>
        <position position="253"/>
    </location>
    <ligand>
        <name>urate</name>
        <dbReference type="ChEBI" id="CHEBI:17775"/>
    </ligand>
</feature>
<feature type="binding site" evidence="14">
    <location>
        <position position="227"/>
    </location>
    <ligand>
        <name>urate</name>
        <dbReference type="ChEBI" id="CHEBI:17775"/>
    </ligand>
</feature>
<feature type="binding site" evidence="14">
    <location>
        <position position="161"/>
    </location>
    <ligand>
        <name>5-hydroxyisourate</name>
        <dbReference type="ChEBI" id="CHEBI:18072"/>
    </ligand>
</feature>
<evidence type="ECO:0000256" key="13">
    <source>
        <dbReference type="PIRSR" id="PIRSR000241-1"/>
    </source>
</evidence>
<feature type="binding site" evidence="14">
    <location>
        <position position="178"/>
    </location>
    <ligand>
        <name>urate</name>
        <dbReference type="ChEBI" id="CHEBI:17775"/>
    </ligand>
</feature>
<keyword evidence="8 12" id="KW-0560">Oxidoreductase</keyword>
<evidence type="ECO:0000256" key="15">
    <source>
        <dbReference type="RuleBase" id="RU004455"/>
    </source>
</evidence>
<gene>
    <name evidence="16" type="primary">Hypp4898</name>
    <name evidence="16" type="ORF">BLAG_LOCUS24218</name>
</gene>
<dbReference type="GO" id="GO:0004846">
    <property type="term" value="F:urate oxidase activity"/>
    <property type="evidence" value="ECO:0007669"/>
    <property type="project" value="UniProtKB-EC"/>
</dbReference>
<dbReference type="GO" id="GO:0005777">
    <property type="term" value="C:peroxisome"/>
    <property type="evidence" value="ECO:0007669"/>
    <property type="project" value="UniProtKB-SubCell"/>
</dbReference>
<evidence type="ECO:0000256" key="5">
    <source>
        <dbReference type="ARBA" id="ARBA00012598"/>
    </source>
</evidence>
<evidence type="ECO:0000256" key="2">
    <source>
        <dbReference type="ARBA" id="ARBA00004275"/>
    </source>
</evidence>
<dbReference type="Pfam" id="PF01014">
    <property type="entry name" value="Uricase"/>
    <property type="match status" value="2"/>
</dbReference>